<dbReference type="RefSeq" id="WP_273620020.1">
    <property type="nucleotide sequence ID" value="NZ_CP117418.1"/>
</dbReference>
<name>A0ABY7U5S7_9SPHN</name>
<dbReference type="EMBL" id="CP117418">
    <property type="protein sequence ID" value="WCT79749.1"/>
    <property type="molecule type" value="Genomic_DNA"/>
</dbReference>
<dbReference type="PANTHER" id="PTHR43747:SF4">
    <property type="entry name" value="FLAVIN-DEPENDENT TRYPTOPHAN HALOGENASE"/>
    <property type="match status" value="1"/>
</dbReference>
<geneLocation type="plasmid" evidence="1 2">
    <name>unnamed1</name>
</geneLocation>
<protein>
    <submittedName>
        <fullName evidence="1">Tryptophan 7-halogenase</fullName>
    </submittedName>
</protein>
<dbReference type="SUPFAM" id="SSF51905">
    <property type="entry name" value="FAD/NAD(P)-binding domain"/>
    <property type="match status" value="1"/>
</dbReference>
<reference evidence="1 2" key="1">
    <citation type="submission" date="2023-02" db="EMBL/GenBank/DDBJ databases">
        <title>Genome sequence of Novosphingobium humi KACC 19094.</title>
        <authorList>
            <person name="Kim S."/>
            <person name="Heo J."/>
            <person name="Kwon S.-W."/>
        </authorList>
    </citation>
    <scope>NUCLEOTIDE SEQUENCE [LARGE SCALE GENOMIC DNA]</scope>
    <source>
        <strain evidence="1 2">KACC 19094</strain>
        <plasmid evidence="1 2">unnamed1</plasmid>
    </source>
</reference>
<dbReference type="InterPro" id="IPR033856">
    <property type="entry name" value="Trp_halogen"/>
</dbReference>
<keyword evidence="1" id="KW-0614">Plasmid</keyword>
<accession>A0ABY7U5S7</accession>
<dbReference type="InterPro" id="IPR036188">
    <property type="entry name" value="FAD/NAD-bd_sf"/>
</dbReference>
<dbReference type="InterPro" id="IPR006905">
    <property type="entry name" value="Flavin_halogenase"/>
</dbReference>
<dbReference type="InterPro" id="IPR050816">
    <property type="entry name" value="Flavin-dep_Halogenase_NPB"/>
</dbReference>
<gene>
    <name evidence="1" type="ORF">PQ457_16925</name>
</gene>
<dbReference type="Proteomes" id="UP001218231">
    <property type="component" value="Plasmid unnamed1"/>
</dbReference>
<dbReference type="PIRSF" id="PIRSF011396">
    <property type="entry name" value="Trp_halogenase"/>
    <property type="match status" value="1"/>
</dbReference>
<keyword evidence="2" id="KW-1185">Reference proteome</keyword>
<evidence type="ECO:0000313" key="1">
    <source>
        <dbReference type="EMBL" id="WCT79749.1"/>
    </source>
</evidence>
<dbReference type="PANTHER" id="PTHR43747">
    <property type="entry name" value="FAD-BINDING PROTEIN"/>
    <property type="match status" value="1"/>
</dbReference>
<dbReference type="Pfam" id="PF04820">
    <property type="entry name" value="Trp_halogenase"/>
    <property type="match status" value="1"/>
</dbReference>
<evidence type="ECO:0000313" key="2">
    <source>
        <dbReference type="Proteomes" id="UP001218231"/>
    </source>
</evidence>
<dbReference type="Gene3D" id="3.50.50.60">
    <property type="entry name" value="FAD/NAD(P)-binding domain"/>
    <property type="match status" value="1"/>
</dbReference>
<organism evidence="1 2">
    <name type="scientific">Novosphingobium humi</name>
    <dbReference type="NCBI Taxonomy" id="2282397"/>
    <lineage>
        <taxon>Bacteria</taxon>
        <taxon>Pseudomonadati</taxon>
        <taxon>Pseudomonadota</taxon>
        <taxon>Alphaproteobacteria</taxon>
        <taxon>Sphingomonadales</taxon>
        <taxon>Sphingomonadaceae</taxon>
        <taxon>Novosphingobium</taxon>
    </lineage>
</organism>
<proteinExistence type="predicted"/>
<sequence>MPSESRSIIIVGGGTAGWLTAGLLAARLGLPARGDLRITVVESPGVPILGVGEGTWPTIRQSLQVMGIGEGDFLAACDATFKQGSQFVGWRQQGAAGEHSYIHPFTPPYRFGEVDLASAWLAAPSMGFDEAVCFQTALCRAGLAPKTRSSPEFEGIGNYAYHFDAGKVAGFLKDHCMARLGVRYLADDVEECRMDDEGAILALRTARHGEIEGDFFVDCSGQHGVLIDRVYKVPLVNCRDVLFVDTALAVQVPYPEPDSPIASVTLATAQEAGWIWDIGLTTRRGVGYVYSSRYISDDEARDRLDRYVRAISGRPLPAEPRRIPINSGYRERFWVANCAAIGVSSGFVEPLEASSIAMIEVSANHLAEHLTFDREVMAIEAGRFNRKLDQVWRDAIDFLKLHYVLSDRSEPFWVDNRDPRSIPFSLRDNLRVWQGRPPISGDFPMTCQLFGPASYQYILYGMGDPASSGAAPKGPPAGENLHRDLEEVRALAARFGRVLGPNRDWLAQRQS</sequence>